<feature type="region of interest" description="Disordered" evidence="1">
    <location>
        <begin position="1"/>
        <end position="63"/>
    </location>
</feature>
<feature type="compositionally biased region" description="Gly residues" evidence="1">
    <location>
        <begin position="770"/>
        <end position="791"/>
    </location>
</feature>
<feature type="compositionally biased region" description="Pro residues" evidence="1">
    <location>
        <begin position="29"/>
        <end position="38"/>
    </location>
</feature>
<feature type="compositionally biased region" description="Acidic residues" evidence="1">
    <location>
        <begin position="91"/>
        <end position="100"/>
    </location>
</feature>
<feature type="region of interest" description="Disordered" evidence="1">
    <location>
        <begin position="130"/>
        <end position="288"/>
    </location>
</feature>
<evidence type="ECO:0000313" key="2">
    <source>
        <dbReference type="EMBL" id="KDR76436.1"/>
    </source>
</evidence>
<feature type="compositionally biased region" description="Polar residues" evidence="1">
    <location>
        <begin position="435"/>
        <end position="468"/>
    </location>
</feature>
<feature type="compositionally biased region" description="Basic and acidic residues" evidence="1">
    <location>
        <begin position="732"/>
        <end position="758"/>
    </location>
</feature>
<protein>
    <submittedName>
        <fullName evidence="2">Uncharacterized protein</fullName>
    </submittedName>
</protein>
<feature type="compositionally biased region" description="Acidic residues" evidence="1">
    <location>
        <begin position="616"/>
        <end position="643"/>
    </location>
</feature>
<feature type="compositionally biased region" description="Polar residues" evidence="1">
    <location>
        <begin position="237"/>
        <end position="253"/>
    </location>
</feature>
<proteinExistence type="predicted"/>
<feature type="compositionally biased region" description="Low complexity" evidence="1">
    <location>
        <begin position="306"/>
        <end position="317"/>
    </location>
</feature>
<reference evidence="3" key="1">
    <citation type="journal article" date="2014" name="Proc. Natl. Acad. Sci. U.S.A.">
        <title>Extensive sampling of basidiomycete genomes demonstrates inadequacy of the white-rot/brown-rot paradigm for wood decay fungi.</title>
        <authorList>
            <person name="Riley R."/>
            <person name="Salamov A.A."/>
            <person name="Brown D.W."/>
            <person name="Nagy L.G."/>
            <person name="Floudas D."/>
            <person name="Held B.W."/>
            <person name="Levasseur A."/>
            <person name="Lombard V."/>
            <person name="Morin E."/>
            <person name="Otillar R."/>
            <person name="Lindquist E.A."/>
            <person name="Sun H."/>
            <person name="LaButti K.M."/>
            <person name="Schmutz J."/>
            <person name="Jabbour D."/>
            <person name="Luo H."/>
            <person name="Baker S.E."/>
            <person name="Pisabarro A.G."/>
            <person name="Walton J.D."/>
            <person name="Blanchette R.A."/>
            <person name="Henrissat B."/>
            <person name="Martin F."/>
            <person name="Cullen D."/>
            <person name="Hibbett D.S."/>
            <person name="Grigoriev I.V."/>
        </authorList>
    </citation>
    <scope>NUCLEOTIDE SEQUENCE [LARGE SCALE GENOMIC DNA]</scope>
    <source>
        <strain evidence="3">CBS 339.88</strain>
    </source>
</reference>
<feature type="region of interest" description="Disordered" evidence="1">
    <location>
        <begin position="306"/>
        <end position="379"/>
    </location>
</feature>
<feature type="compositionally biased region" description="Basic and acidic residues" evidence="1">
    <location>
        <begin position="77"/>
        <end position="90"/>
    </location>
</feature>
<gene>
    <name evidence="2" type="ORF">GALMADRAFT_445471</name>
</gene>
<organism evidence="2 3">
    <name type="scientific">Galerina marginata (strain CBS 339.88)</name>
    <dbReference type="NCBI Taxonomy" id="685588"/>
    <lineage>
        <taxon>Eukaryota</taxon>
        <taxon>Fungi</taxon>
        <taxon>Dikarya</taxon>
        <taxon>Basidiomycota</taxon>
        <taxon>Agaricomycotina</taxon>
        <taxon>Agaricomycetes</taxon>
        <taxon>Agaricomycetidae</taxon>
        <taxon>Agaricales</taxon>
        <taxon>Agaricineae</taxon>
        <taxon>Strophariaceae</taxon>
        <taxon>Galerina</taxon>
    </lineage>
</organism>
<feature type="compositionally biased region" description="Low complexity" evidence="1">
    <location>
        <begin position="173"/>
        <end position="190"/>
    </location>
</feature>
<keyword evidence="3" id="KW-1185">Reference proteome</keyword>
<feature type="compositionally biased region" description="Basic and acidic residues" evidence="1">
    <location>
        <begin position="541"/>
        <end position="552"/>
    </location>
</feature>
<feature type="compositionally biased region" description="Low complexity" evidence="1">
    <location>
        <begin position="590"/>
        <end position="604"/>
    </location>
</feature>
<evidence type="ECO:0000313" key="3">
    <source>
        <dbReference type="Proteomes" id="UP000027222"/>
    </source>
</evidence>
<dbReference type="AlphaFoldDB" id="A0A067T011"/>
<dbReference type="STRING" id="685588.A0A067T011"/>
<dbReference type="OrthoDB" id="2536714at2759"/>
<sequence>MPTPPSPTDTLPGLAQSASNSASNSSSSPPEPTTPPPRVNRSRTRYPDLGRVPLHRRGTSKTYERLEDLLKEAGYKETRIFTPETERADADGDATADGEGTDNRLSVVKDGMDAVVGFFAGLLPSATASKTNLSSAGESTAQYTTSPQDYSPPASPLAQRYTQKQPPGRGSFDMTEPPTPTTIMTSSIDSLGDPTPKANRQPTSRSTRPASALVHSNTHPPSAGIRDPSHLSYHPMQKQTSRGSISRSSQLQAQVPPYTSPNPNAYLNPSPNPNANFSPNLNLNHIASPRPSRAGAYLRHVASSSSMALPAPARPSSTPVHLFSRDPRSNPNRNPNAKANRSRSTLLPGDSDSEGSVLTYHRQGNGEGEDDGHEPPLPPTWLETVARAVLFGGTGAYIGGPAQAQAQSGFVAAHAAGPSSSKVGKGQGQGQGQVLRQTRSSLSQASTRSKYSQRPTSGLSDQTNTTASGGNGTKSPSFLLPPPPLFTQLERGRAGGSLGEVALTRVVCRSAPGSRSGSVVRGSGVGLGEAKERWLGIGRGGQDKDKDKGNERRRGRQGKRGDEKNRVPSLARTHVEGDVWSAGRRRRAHGAYGHGHSASSSSGRHAGGWGVGADGESADSEDSEGVYYDCEDEDEDEEEDGELDLARILVPPKRQNSIKSLRKHLATDGAAPPPPSSTGAQGKLQGIARVNRGMSVGGGGPAPGPGPRGVGPTAPPSPAPGLLRRRTTGTKPEMEVDGDPHWDGEWARRARERGGRSSEEEDRESFGAFLGFGGHTPGEGRSKGGGGGGRGFNSPWAAGAGVGS</sequence>
<dbReference type="HOGENOM" id="CLU_027666_0_0_1"/>
<feature type="compositionally biased region" description="Polar residues" evidence="1">
    <location>
        <begin position="130"/>
        <end position="149"/>
    </location>
</feature>
<feature type="region of interest" description="Disordered" evidence="1">
    <location>
        <begin position="533"/>
        <end position="804"/>
    </location>
</feature>
<name>A0A067T011_GALM3</name>
<feature type="compositionally biased region" description="Low complexity" evidence="1">
    <location>
        <begin position="329"/>
        <end position="344"/>
    </location>
</feature>
<evidence type="ECO:0000256" key="1">
    <source>
        <dbReference type="SAM" id="MobiDB-lite"/>
    </source>
</evidence>
<feature type="compositionally biased region" description="Polar residues" evidence="1">
    <location>
        <begin position="198"/>
        <end position="220"/>
    </location>
</feature>
<feature type="region of interest" description="Disordered" evidence="1">
    <location>
        <begin position="416"/>
        <end position="491"/>
    </location>
</feature>
<dbReference type="EMBL" id="KL142378">
    <property type="protein sequence ID" value="KDR76436.1"/>
    <property type="molecule type" value="Genomic_DNA"/>
</dbReference>
<dbReference type="Proteomes" id="UP000027222">
    <property type="component" value="Unassembled WGS sequence"/>
</dbReference>
<feature type="compositionally biased region" description="Low complexity" evidence="1">
    <location>
        <begin position="17"/>
        <end position="28"/>
    </location>
</feature>
<feature type="region of interest" description="Disordered" evidence="1">
    <location>
        <begin position="77"/>
        <end position="103"/>
    </location>
</feature>
<feature type="compositionally biased region" description="Low complexity" evidence="1">
    <location>
        <begin position="267"/>
        <end position="284"/>
    </location>
</feature>
<accession>A0A067T011</accession>